<name>A0ABN7WJC4_GIGMA</name>
<feature type="non-terminal residue" evidence="1">
    <location>
        <position position="1"/>
    </location>
</feature>
<sequence length="145" mass="17365">MMNWAKPYFRTNIITKLIPFATVIKHQDHKYYFLDLIIALEQELKNVPLKDYEIWYEINKAQVDIGSIMKEVKEHIKEDQDYILSIKADRCKTTEKKLDDMCQEVDENGNIKFYREVLNQCNSFKNSLNLFRPFNEKCGNDYNII</sequence>
<accession>A0ABN7WJC4</accession>
<proteinExistence type="predicted"/>
<protein>
    <submittedName>
        <fullName evidence="1">21574_t:CDS:1</fullName>
    </submittedName>
</protein>
<organism evidence="1 2">
    <name type="scientific">Gigaspora margarita</name>
    <dbReference type="NCBI Taxonomy" id="4874"/>
    <lineage>
        <taxon>Eukaryota</taxon>
        <taxon>Fungi</taxon>
        <taxon>Fungi incertae sedis</taxon>
        <taxon>Mucoromycota</taxon>
        <taxon>Glomeromycotina</taxon>
        <taxon>Glomeromycetes</taxon>
        <taxon>Diversisporales</taxon>
        <taxon>Gigasporaceae</taxon>
        <taxon>Gigaspora</taxon>
    </lineage>
</organism>
<keyword evidence="2" id="KW-1185">Reference proteome</keyword>
<evidence type="ECO:0000313" key="1">
    <source>
        <dbReference type="EMBL" id="CAG8833528.1"/>
    </source>
</evidence>
<dbReference type="Proteomes" id="UP000789901">
    <property type="component" value="Unassembled WGS sequence"/>
</dbReference>
<comment type="caution">
    <text evidence="1">The sequence shown here is derived from an EMBL/GenBank/DDBJ whole genome shotgun (WGS) entry which is preliminary data.</text>
</comment>
<gene>
    <name evidence="1" type="ORF">GMARGA_LOCUS31603</name>
</gene>
<evidence type="ECO:0000313" key="2">
    <source>
        <dbReference type="Proteomes" id="UP000789901"/>
    </source>
</evidence>
<dbReference type="EMBL" id="CAJVQB010047551">
    <property type="protein sequence ID" value="CAG8833528.1"/>
    <property type="molecule type" value="Genomic_DNA"/>
</dbReference>
<reference evidence="1 2" key="1">
    <citation type="submission" date="2021-06" db="EMBL/GenBank/DDBJ databases">
        <authorList>
            <person name="Kallberg Y."/>
            <person name="Tangrot J."/>
            <person name="Rosling A."/>
        </authorList>
    </citation>
    <scope>NUCLEOTIDE SEQUENCE [LARGE SCALE GENOMIC DNA]</scope>
    <source>
        <strain evidence="1 2">120-4 pot B 10/14</strain>
    </source>
</reference>